<evidence type="ECO:0000256" key="2">
    <source>
        <dbReference type="SAM" id="SignalP"/>
    </source>
</evidence>
<dbReference type="HOGENOM" id="CLU_2411834_0_0_11"/>
<name>G8WWJ9_STREN</name>
<reference evidence="4" key="1">
    <citation type="submission" date="2011-12" db="EMBL/GenBank/DDBJ databases">
        <title>Complete genome sequence of Streptomyces cattleya strain DSM 46488.</title>
        <authorList>
            <person name="Ou H.-Y."/>
            <person name="Li P."/>
            <person name="Zhao C."/>
            <person name="O'Hagan D."/>
            <person name="Deng Z."/>
        </authorList>
    </citation>
    <scope>NUCLEOTIDE SEQUENCE [LARGE SCALE GENOMIC DNA]</scope>
    <source>
        <strain evidence="4">ATCC 35852 / DSM 46488 / JCM 4925 / NBRC 14057 / NRRL 8057</strain>
    </source>
</reference>
<sequence>MPLRRHYGKALTVTASTVLALTVPTTTAVAGQNPPGGSGFTLIDNSHADSWLEIDRTLNAQAGSGTAGSDHDGDETTGVVGGLVRGTPPGPR</sequence>
<dbReference type="KEGG" id="scy:SCATT_20350"/>
<keyword evidence="2" id="KW-0732">Signal</keyword>
<proteinExistence type="predicted"/>
<accession>G8WWJ9</accession>
<evidence type="ECO:0000313" key="3">
    <source>
        <dbReference type="EMBL" id="AEW94406.1"/>
    </source>
</evidence>
<dbReference type="Proteomes" id="UP000007842">
    <property type="component" value="Chromosome"/>
</dbReference>
<organism evidence="3 4">
    <name type="scientific">Streptantibioticus cattleyicolor (strain ATCC 35852 / DSM 46488 / JCM 4925 / NBRC 14057 / NRRL 8057)</name>
    <name type="common">Streptomyces cattleya</name>
    <dbReference type="NCBI Taxonomy" id="1003195"/>
    <lineage>
        <taxon>Bacteria</taxon>
        <taxon>Bacillati</taxon>
        <taxon>Actinomycetota</taxon>
        <taxon>Actinomycetes</taxon>
        <taxon>Kitasatosporales</taxon>
        <taxon>Streptomycetaceae</taxon>
        <taxon>Streptantibioticus</taxon>
    </lineage>
</organism>
<feature type="region of interest" description="Disordered" evidence="1">
    <location>
        <begin position="60"/>
        <end position="92"/>
    </location>
</feature>
<dbReference type="eggNOG" id="ENOG5031T3X">
    <property type="taxonomic scope" value="Bacteria"/>
</dbReference>
<feature type="signal peptide" evidence="2">
    <location>
        <begin position="1"/>
        <end position="30"/>
    </location>
</feature>
<gene>
    <name evidence="3" type="ordered locus">SCATT_20350</name>
</gene>
<protein>
    <submittedName>
        <fullName evidence="3">Uncharacterized protein</fullName>
    </submittedName>
</protein>
<evidence type="ECO:0000256" key="1">
    <source>
        <dbReference type="SAM" id="MobiDB-lite"/>
    </source>
</evidence>
<evidence type="ECO:0000313" key="4">
    <source>
        <dbReference type="Proteomes" id="UP000007842"/>
    </source>
</evidence>
<feature type="chain" id="PRO_5003518564" evidence="2">
    <location>
        <begin position="31"/>
        <end position="92"/>
    </location>
</feature>
<dbReference type="AlphaFoldDB" id="G8WWJ9"/>
<dbReference type="EMBL" id="CP003219">
    <property type="protein sequence ID" value="AEW94406.1"/>
    <property type="molecule type" value="Genomic_DNA"/>
</dbReference>
<keyword evidence="4" id="KW-1185">Reference proteome</keyword>
<dbReference type="STRING" id="1003195.SCATT_20350"/>